<dbReference type="GeneID" id="25736821"/>
<evidence type="ECO:0000259" key="4">
    <source>
        <dbReference type="Pfam" id="PF16187"/>
    </source>
</evidence>
<protein>
    <submittedName>
        <fullName evidence="6">Insulysin</fullName>
        <ecNumber evidence="6">3.4.24.56</ecNumber>
    </submittedName>
</protein>
<accession>A0A0D2JZT9</accession>
<feature type="domain" description="Peptidase M16 C-terminal" evidence="3">
    <location>
        <begin position="93"/>
        <end position="278"/>
    </location>
</feature>
<dbReference type="InterPro" id="IPR007863">
    <property type="entry name" value="Peptidase_M16_C"/>
</dbReference>
<feature type="domain" description="Coenzyme PQQ synthesis protein F-like C-terminal lobe" evidence="5">
    <location>
        <begin position="824"/>
        <end position="923"/>
    </location>
</feature>
<keyword evidence="6" id="KW-0378">Hydrolase</keyword>
<dbReference type="InterPro" id="IPR011249">
    <property type="entry name" value="Metalloenz_LuxS/M16"/>
</dbReference>
<proteinExistence type="predicted"/>
<name>A0A0D2JZT9_9CHLO</name>
<dbReference type="OrthoDB" id="952271at2759"/>
<dbReference type="InterPro" id="IPR050626">
    <property type="entry name" value="Peptidase_M16"/>
</dbReference>
<evidence type="ECO:0000259" key="3">
    <source>
        <dbReference type="Pfam" id="PF05193"/>
    </source>
</evidence>
<dbReference type="GO" id="GO:0051603">
    <property type="term" value="P:proteolysis involved in protein catabolic process"/>
    <property type="evidence" value="ECO:0007669"/>
    <property type="project" value="TreeGrafter"/>
</dbReference>
<keyword evidence="1" id="KW-0479">Metal-binding</keyword>
<feature type="domain" description="Peptidase M16 middle/third" evidence="4">
    <location>
        <begin position="502"/>
        <end position="639"/>
    </location>
</feature>
<dbReference type="GO" id="GO:0004222">
    <property type="term" value="F:metalloendopeptidase activity"/>
    <property type="evidence" value="ECO:0007669"/>
    <property type="project" value="UniProtKB-EC"/>
</dbReference>
<feature type="compositionally biased region" description="Low complexity" evidence="2">
    <location>
        <begin position="742"/>
        <end position="759"/>
    </location>
</feature>
<feature type="domain" description="Peptidase M16 middle/third" evidence="4">
    <location>
        <begin position="298"/>
        <end position="390"/>
    </location>
</feature>
<gene>
    <name evidence="6" type="ORF">MNEG_3943</name>
</gene>
<feature type="compositionally biased region" description="Low complexity" evidence="2">
    <location>
        <begin position="477"/>
        <end position="499"/>
    </location>
</feature>
<evidence type="ECO:0000313" key="6">
    <source>
        <dbReference type="EMBL" id="KIZ04013.1"/>
    </source>
</evidence>
<dbReference type="STRING" id="145388.A0A0D2JZT9"/>
<dbReference type="GO" id="GO:0005739">
    <property type="term" value="C:mitochondrion"/>
    <property type="evidence" value="ECO:0007669"/>
    <property type="project" value="TreeGrafter"/>
</dbReference>
<feature type="compositionally biased region" description="Low complexity" evidence="2">
    <location>
        <begin position="412"/>
        <end position="421"/>
    </location>
</feature>
<sequence>MVHTQYHLRVAAHHLDGALSRLGAMLAAPLICPEAAAREVENVHSEYSRNCNSDSRKLLQLRRSLGRPPFRQFSTGSIATLRDAPAEAGVDVAAEMRALWRRAYLAPATTVAVVGPQAPSDLEGFVREAFGAMDASRGGCGAEGGAGADGGQGSGRYGVLDVYGEEQRGALLRVAPMRDLRSLELSWFVPYGALAHPESKPWRAVGHALGHESYGSAAHLLKRQGLIQSLSAGMGEEVRLGRGFMFWRIDVQLTEEGETHVPHVLGTIARAIQLLRAASTEDLRTLHQEAAALAALRFDWRDPPEPLSAARDAAYNLHYYPAEALLAGPALIGAFDEGAARGFVELLEPGRAQVAWSSRRWVGAATNKERWYGADYSISPLDPEMADAIAAYCAADANAGVTPAAASKPPRASGLAASDDGGASRRQTGAGAGGDAAVAGQEGTAGDGGGHMPRLRSISLPGGLPSAVSHDAERPQQQEQQQQGQQQQEEEQGGAAAAPGPWPPRAHVKLHLLTPAAYETPAAVVATRLLLRIVEDLLLPDVYVAETAGTHYSLEALQSGVKLAASGFPDVLAELLPRVLGALAGLSLRQVEERFPTMAGRLRQALTNWRRNNPGQHAEYAAEHALQARHHHVEELLAALSRATPTDVLLAARRLAPFAAAGDGGGGGCGPEGQLHLDMLVYGNLSAEEAVALAGAARSALRPGGLHPCLWTRGRVIDLSPSVWPLEARDWLRRPLATAEMQQAKQQQQQQEQQQQQQQVGSAGGVPGADAAWVGGGRALEGGRQGVSVMYRPANPNPANKNHAIYYLLQIGPDDVRQHVLLDLFTQSASRPCFHELRTRQRLGYSVSLHASTLQRVVALAVRVQSPGTDPAGLGERIGAWLAAFRGQLEGMPQEELENHKRALQDRYLEPPKSLRDATARAWRPIERRSLDWARRQHKADAAAAVTREDLLAFYDRHLSEGAPGYRQLSTEIWGGAPVDAAGAGVGADGEGAKAAGIAEAGGTGEVRFEFEVGEGELEAFKLSQPLWPAAAVARPGR</sequence>
<dbReference type="GO" id="GO:0046872">
    <property type="term" value="F:metal ion binding"/>
    <property type="evidence" value="ECO:0007669"/>
    <property type="project" value="UniProtKB-KW"/>
</dbReference>
<reference evidence="6 7" key="1">
    <citation type="journal article" date="2013" name="BMC Genomics">
        <title>Reconstruction of the lipid metabolism for the microalga Monoraphidium neglectum from its genome sequence reveals characteristics suitable for biofuel production.</title>
        <authorList>
            <person name="Bogen C."/>
            <person name="Al-Dilaimi A."/>
            <person name="Albersmeier A."/>
            <person name="Wichmann J."/>
            <person name="Grundmann M."/>
            <person name="Rupp O."/>
            <person name="Lauersen K.J."/>
            <person name="Blifernez-Klassen O."/>
            <person name="Kalinowski J."/>
            <person name="Goesmann A."/>
            <person name="Mussgnug J.H."/>
            <person name="Kruse O."/>
        </authorList>
    </citation>
    <scope>NUCLEOTIDE SEQUENCE [LARGE SCALE GENOMIC DNA]</scope>
    <source>
        <strain evidence="6 7">SAG 48.87</strain>
    </source>
</reference>
<dbReference type="GO" id="GO:0005829">
    <property type="term" value="C:cytosol"/>
    <property type="evidence" value="ECO:0007669"/>
    <property type="project" value="TreeGrafter"/>
</dbReference>
<evidence type="ECO:0000256" key="1">
    <source>
        <dbReference type="ARBA" id="ARBA00022723"/>
    </source>
</evidence>
<evidence type="ECO:0000259" key="5">
    <source>
        <dbReference type="Pfam" id="PF22456"/>
    </source>
</evidence>
<feature type="region of interest" description="Disordered" evidence="2">
    <location>
        <begin position="402"/>
        <end position="506"/>
    </location>
</feature>
<dbReference type="EMBL" id="KK100741">
    <property type="protein sequence ID" value="KIZ04013.1"/>
    <property type="molecule type" value="Genomic_DNA"/>
</dbReference>
<keyword evidence="7" id="KW-1185">Reference proteome</keyword>
<dbReference type="PANTHER" id="PTHR43690:SF18">
    <property type="entry name" value="INSULIN-DEGRADING ENZYME-RELATED"/>
    <property type="match status" value="1"/>
</dbReference>
<dbReference type="InterPro" id="IPR032632">
    <property type="entry name" value="Peptidase_M16_M"/>
</dbReference>
<dbReference type="RefSeq" id="XP_013903032.1">
    <property type="nucleotide sequence ID" value="XM_014047578.1"/>
</dbReference>
<dbReference type="Pfam" id="PF16187">
    <property type="entry name" value="Peptidase_M16_M"/>
    <property type="match status" value="2"/>
</dbReference>
<dbReference type="EC" id="3.4.24.56" evidence="6"/>
<dbReference type="SUPFAM" id="SSF63411">
    <property type="entry name" value="LuxS/MPP-like metallohydrolase"/>
    <property type="match status" value="4"/>
</dbReference>
<dbReference type="AlphaFoldDB" id="A0A0D2JZT9"/>
<dbReference type="PANTHER" id="PTHR43690">
    <property type="entry name" value="NARDILYSIN"/>
    <property type="match status" value="1"/>
</dbReference>
<evidence type="ECO:0000256" key="2">
    <source>
        <dbReference type="SAM" id="MobiDB-lite"/>
    </source>
</evidence>
<dbReference type="Pfam" id="PF22456">
    <property type="entry name" value="PqqF-like_C_4"/>
    <property type="match status" value="1"/>
</dbReference>
<evidence type="ECO:0000313" key="7">
    <source>
        <dbReference type="Proteomes" id="UP000054498"/>
    </source>
</evidence>
<organism evidence="6 7">
    <name type="scientific">Monoraphidium neglectum</name>
    <dbReference type="NCBI Taxonomy" id="145388"/>
    <lineage>
        <taxon>Eukaryota</taxon>
        <taxon>Viridiplantae</taxon>
        <taxon>Chlorophyta</taxon>
        <taxon>core chlorophytes</taxon>
        <taxon>Chlorophyceae</taxon>
        <taxon>CS clade</taxon>
        <taxon>Sphaeropleales</taxon>
        <taxon>Selenastraceae</taxon>
        <taxon>Monoraphidium</taxon>
    </lineage>
</organism>
<feature type="region of interest" description="Disordered" evidence="2">
    <location>
        <begin position="739"/>
        <end position="767"/>
    </location>
</feature>
<dbReference type="Proteomes" id="UP000054498">
    <property type="component" value="Unassembled WGS sequence"/>
</dbReference>
<dbReference type="InterPro" id="IPR054734">
    <property type="entry name" value="PqqF-like_C_4"/>
</dbReference>
<dbReference type="KEGG" id="mng:MNEG_3943"/>
<dbReference type="Pfam" id="PF05193">
    <property type="entry name" value="Peptidase_M16_C"/>
    <property type="match status" value="1"/>
</dbReference>
<dbReference type="GO" id="GO:0043171">
    <property type="term" value="P:peptide catabolic process"/>
    <property type="evidence" value="ECO:0007669"/>
    <property type="project" value="TreeGrafter"/>
</dbReference>
<dbReference type="Gene3D" id="3.30.830.10">
    <property type="entry name" value="Metalloenzyme, LuxS/M16 peptidase-like"/>
    <property type="match status" value="4"/>
</dbReference>